<dbReference type="PANTHER" id="PTHR12126">
    <property type="entry name" value="NADH-UBIQUINONE OXIDOREDUCTASE 39 KDA SUBUNIT-RELATED"/>
    <property type="match status" value="1"/>
</dbReference>
<dbReference type="EMBL" id="CP009122">
    <property type="protein sequence ID" value="AJA09005.1"/>
    <property type="molecule type" value="Genomic_DNA"/>
</dbReference>
<dbReference type="SUPFAM" id="SSF51735">
    <property type="entry name" value="NAD(P)-binding Rossmann-fold domains"/>
    <property type="match status" value="1"/>
</dbReference>
<reference evidence="2 3" key="1">
    <citation type="journal article" date="2015" name="Int. J. Syst. Evol. Microbiol.">
        <title>Description of Sphingopyxis fribergensis sp. nov. - a soil bacterium with the ability to degrade styrene and phenylacetic acid.</title>
        <authorList>
            <person name="Oelschlagel M."/>
            <person name="Ruckert C."/>
            <person name="Kalinowski J."/>
            <person name="Schmidt G."/>
            <person name="Schlomann M."/>
            <person name="Tischler D."/>
        </authorList>
    </citation>
    <scope>NUCLEOTIDE SEQUENCE [LARGE SCALE GENOMIC DNA]</scope>
    <source>
        <strain evidence="2 3">Kp5.2</strain>
    </source>
</reference>
<feature type="domain" description="NAD-dependent epimerase/dehydratase" evidence="1">
    <location>
        <begin position="8"/>
        <end position="166"/>
    </location>
</feature>
<name>A0A0A7PG68_9SPHN</name>
<evidence type="ECO:0000313" key="2">
    <source>
        <dbReference type="EMBL" id="AJA09005.1"/>
    </source>
</evidence>
<dbReference type="InterPro" id="IPR051207">
    <property type="entry name" value="ComplexI_NDUFA9_subunit"/>
</dbReference>
<dbReference type="AlphaFoldDB" id="A0A0A7PG68"/>
<protein>
    <recommendedName>
        <fullName evidence="1">NAD-dependent epimerase/dehydratase domain-containing protein</fullName>
    </recommendedName>
</protein>
<sequence length="287" mass="30830">MAARRDNILVVGGGSRIATSLAPLLGERARFVSRRPSGLPREIAVENYDMLSQQMFDGIEYVVNCVGVSSGDAALMQRVNVDIPLALARTARAAGTRRIIHISSFSVYGGAGLIDERTPTRPTSDYGRSKLAADIRLLALADDRFAVTALRLPLIYAPESLGKLGRLLKLWTRMRVLPVPAADVSRAMISADLTASVVARLCEDFRPGVCFAADPMPFTYVQAAAARSETLFRLPLPAVATHAAERVAPAIAARLFADSHLSDADNLAIGYGLSSQLYRDIANAALH</sequence>
<dbReference type="Gene3D" id="3.40.50.720">
    <property type="entry name" value="NAD(P)-binding Rossmann-like Domain"/>
    <property type="match status" value="1"/>
</dbReference>
<dbReference type="InterPro" id="IPR001509">
    <property type="entry name" value="Epimerase_deHydtase"/>
</dbReference>
<dbReference type="PANTHER" id="PTHR12126:SF11">
    <property type="entry name" value="NADH DEHYDROGENASE [UBIQUINONE] 1 ALPHA SUBCOMPLEX SUBUNIT 9, MITOCHONDRIAL"/>
    <property type="match status" value="1"/>
</dbReference>
<evidence type="ECO:0000259" key="1">
    <source>
        <dbReference type="Pfam" id="PF01370"/>
    </source>
</evidence>
<dbReference type="GO" id="GO:0044877">
    <property type="term" value="F:protein-containing complex binding"/>
    <property type="evidence" value="ECO:0007669"/>
    <property type="project" value="TreeGrafter"/>
</dbReference>
<dbReference type="STRING" id="1515612.SKP52_10500"/>
<dbReference type="KEGG" id="sphk:SKP52_10500"/>
<gene>
    <name evidence="2" type="ORF">SKP52_10500</name>
</gene>
<keyword evidence="3" id="KW-1185">Reference proteome</keyword>
<accession>A0A0A7PG68</accession>
<organism evidence="2 3">
    <name type="scientific">Sphingopyxis fribergensis</name>
    <dbReference type="NCBI Taxonomy" id="1515612"/>
    <lineage>
        <taxon>Bacteria</taxon>
        <taxon>Pseudomonadati</taxon>
        <taxon>Pseudomonadota</taxon>
        <taxon>Alphaproteobacteria</taxon>
        <taxon>Sphingomonadales</taxon>
        <taxon>Sphingomonadaceae</taxon>
        <taxon>Sphingopyxis</taxon>
    </lineage>
</organism>
<dbReference type="Proteomes" id="UP000030907">
    <property type="component" value="Chromosome"/>
</dbReference>
<proteinExistence type="predicted"/>
<dbReference type="HOGENOM" id="CLU_969448_0_0_5"/>
<dbReference type="Pfam" id="PF01370">
    <property type="entry name" value="Epimerase"/>
    <property type="match status" value="1"/>
</dbReference>
<dbReference type="InterPro" id="IPR036291">
    <property type="entry name" value="NAD(P)-bd_dom_sf"/>
</dbReference>
<evidence type="ECO:0000313" key="3">
    <source>
        <dbReference type="Proteomes" id="UP000030907"/>
    </source>
</evidence>